<name>A0A1F5H3X4_9BACT</name>
<gene>
    <name evidence="2" type="ORF">A3A49_00665</name>
</gene>
<dbReference type="Proteomes" id="UP000176740">
    <property type="component" value="Unassembled WGS sequence"/>
</dbReference>
<feature type="domain" description="DUF5615" evidence="1">
    <location>
        <begin position="1"/>
        <end position="106"/>
    </location>
</feature>
<dbReference type="EMBL" id="MFBO01000004">
    <property type="protein sequence ID" value="OGD98811.1"/>
    <property type="molecule type" value="Genomic_DNA"/>
</dbReference>
<accession>A0A1F5H3X4</accession>
<dbReference type="STRING" id="1797725.A3A49_00665"/>
<dbReference type="InterPro" id="IPR041049">
    <property type="entry name" value="DUF5615"/>
</dbReference>
<proteinExistence type="predicted"/>
<dbReference type="Pfam" id="PF18480">
    <property type="entry name" value="DUF5615"/>
    <property type="match status" value="1"/>
</dbReference>
<comment type="caution">
    <text evidence="2">The sequence shown here is derived from an EMBL/GenBank/DDBJ whole genome shotgun (WGS) entry which is preliminary data.</text>
</comment>
<evidence type="ECO:0000259" key="1">
    <source>
        <dbReference type="Pfam" id="PF18480"/>
    </source>
</evidence>
<reference evidence="2 3" key="1">
    <citation type="journal article" date="2016" name="Nat. Commun.">
        <title>Thousands of microbial genomes shed light on interconnected biogeochemical processes in an aquifer system.</title>
        <authorList>
            <person name="Anantharaman K."/>
            <person name="Brown C.T."/>
            <person name="Hug L.A."/>
            <person name="Sharon I."/>
            <person name="Castelle C.J."/>
            <person name="Probst A.J."/>
            <person name="Thomas B.C."/>
            <person name="Singh A."/>
            <person name="Wilkins M.J."/>
            <person name="Karaoz U."/>
            <person name="Brodie E.L."/>
            <person name="Williams K.H."/>
            <person name="Hubbard S.S."/>
            <person name="Banfield J.F."/>
        </authorList>
    </citation>
    <scope>NUCLEOTIDE SEQUENCE [LARGE SCALE GENOMIC DNA]</scope>
</reference>
<dbReference type="AlphaFoldDB" id="A0A1F5H3X4"/>
<sequence>MKFIADENLGVRVPQYRKNLGFNIIWVKKVAPGKPDIQILEIANKEKRVLITLDKDFGELVFKEKFVTAGVIFMRLKDESVENKKKVLLNLLTSKKDFYGKFTIVKDKIN</sequence>
<evidence type="ECO:0000313" key="3">
    <source>
        <dbReference type="Proteomes" id="UP000176740"/>
    </source>
</evidence>
<protein>
    <recommendedName>
        <fullName evidence="1">DUF5615 domain-containing protein</fullName>
    </recommendedName>
</protein>
<evidence type="ECO:0000313" key="2">
    <source>
        <dbReference type="EMBL" id="OGD98811.1"/>
    </source>
</evidence>
<organism evidence="2 3">
    <name type="scientific">Candidatus Curtissbacteria bacterium RIFCSPLOWO2_01_FULL_38_11b</name>
    <dbReference type="NCBI Taxonomy" id="1797725"/>
    <lineage>
        <taxon>Bacteria</taxon>
        <taxon>Candidatus Curtissiibacteriota</taxon>
    </lineage>
</organism>